<evidence type="ECO:0000259" key="5">
    <source>
        <dbReference type="PROSITE" id="PS50932"/>
    </source>
</evidence>
<sequence>MATIKDVSKETGLSIGTVSRVFNNRGYISKETREKVEAAVKKLNYQPNAIARSLSKSSSNIIGVILPHISHPFFSDLLSYIENATREKGYSLMVFVTKGDEEAELAMINRCRENKVCGLILCSGRFATKKIESNEFPVVAIERNPEGASFAIECNNRQGGRLAAQELIDKGCKNLVSLAGIKGRKMPADDRSTGFEEVCRENSVNFTCLTYPPELYDRLDYTAFIDKVLTERPNTDGIFASSDIIASQVIQVAASKGLKVPEDLKVIGFDDTLIATYTTPQLTTIHQPIKEMAELAVSTLIGLKDEKSATGCTIMNVSLVKRGTT</sequence>
<dbReference type="Pfam" id="PF00356">
    <property type="entry name" value="LacI"/>
    <property type="match status" value="1"/>
</dbReference>
<dbReference type="Gene3D" id="3.40.50.2300">
    <property type="match status" value="2"/>
</dbReference>
<feature type="domain" description="HTH lacI-type" evidence="5">
    <location>
        <begin position="2"/>
        <end position="56"/>
    </location>
</feature>
<dbReference type="SUPFAM" id="SSF53822">
    <property type="entry name" value="Periplasmic binding protein-like I"/>
    <property type="match status" value="1"/>
</dbReference>
<dbReference type="CDD" id="cd06291">
    <property type="entry name" value="PBP1_Qymf-like"/>
    <property type="match status" value="1"/>
</dbReference>
<dbReference type="InterPro" id="IPR028082">
    <property type="entry name" value="Peripla_BP_I"/>
</dbReference>
<evidence type="ECO:0000256" key="2">
    <source>
        <dbReference type="ARBA" id="ARBA00023015"/>
    </source>
</evidence>
<dbReference type="Gene3D" id="1.10.260.40">
    <property type="entry name" value="lambda repressor-like DNA-binding domains"/>
    <property type="match status" value="1"/>
</dbReference>
<gene>
    <name evidence="6" type="ORF">FYJ80_09985</name>
</gene>
<dbReference type="InterPro" id="IPR010982">
    <property type="entry name" value="Lambda_DNA-bd_dom_sf"/>
</dbReference>
<name>A0A7X2PDT2_9SPIO</name>
<organism evidence="6 7">
    <name type="scientific">Bullifex porci</name>
    <dbReference type="NCBI Taxonomy" id="2606638"/>
    <lineage>
        <taxon>Bacteria</taxon>
        <taxon>Pseudomonadati</taxon>
        <taxon>Spirochaetota</taxon>
        <taxon>Spirochaetia</taxon>
        <taxon>Spirochaetales</taxon>
        <taxon>Spirochaetaceae</taxon>
        <taxon>Bullifex</taxon>
    </lineage>
</organism>
<keyword evidence="1" id="KW-0678">Repressor</keyword>
<keyword evidence="3" id="KW-0238">DNA-binding</keyword>
<comment type="caution">
    <text evidence="6">The sequence shown here is derived from an EMBL/GenBank/DDBJ whole genome shotgun (WGS) entry which is preliminary data.</text>
</comment>
<dbReference type="EMBL" id="VUNN01000025">
    <property type="protein sequence ID" value="MSU07091.1"/>
    <property type="molecule type" value="Genomic_DNA"/>
</dbReference>
<evidence type="ECO:0000313" key="7">
    <source>
        <dbReference type="Proteomes" id="UP000460549"/>
    </source>
</evidence>
<evidence type="ECO:0000313" key="6">
    <source>
        <dbReference type="EMBL" id="MSU07091.1"/>
    </source>
</evidence>
<dbReference type="PANTHER" id="PTHR30146:SF95">
    <property type="entry name" value="RIBOSE OPERON REPRESSOR"/>
    <property type="match status" value="1"/>
</dbReference>
<keyword evidence="2" id="KW-0805">Transcription regulation</keyword>
<dbReference type="PROSITE" id="PS50932">
    <property type="entry name" value="HTH_LACI_2"/>
    <property type="match status" value="1"/>
</dbReference>
<keyword evidence="7" id="KW-1185">Reference proteome</keyword>
<keyword evidence="4" id="KW-0804">Transcription</keyword>
<protein>
    <submittedName>
        <fullName evidence="6">LacI family transcriptional regulator</fullName>
    </submittedName>
</protein>
<evidence type="ECO:0000256" key="3">
    <source>
        <dbReference type="ARBA" id="ARBA00023125"/>
    </source>
</evidence>
<dbReference type="GO" id="GO:0000976">
    <property type="term" value="F:transcription cis-regulatory region binding"/>
    <property type="evidence" value="ECO:0007669"/>
    <property type="project" value="TreeGrafter"/>
</dbReference>
<reference evidence="6 7" key="1">
    <citation type="submission" date="2019-08" db="EMBL/GenBank/DDBJ databases">
        <title>In-depth cultivation of the pig gut microbiome towards novel bacterial diversity and tailored functional studies.</title>
        <authorList>
            <person name="Wylensek D."/>
            <person name="Hitch T.C.A."/>
            <person name="Clavel T."/>
        </authorList>
    </citation>
    <scope>NUCLEOTIDE SEQUENCE [LARGE SCALE GENOMIC DNA]</scope>
    <source>
        <strain evidence="6 7">NM-380-WT-3C1</strain>
    </source>
</reference>
<evidence type="ECO:0000256" key="1">
    <source>
        <dbReference type="ARBA" id="ARBA00022491"/>
    </source>
</evidence>
<proteinExistence type="predicted"/>
<dbReference type="SMART" id="SM00354">
    <property type="entry name" value="HTH_LACI"/>
    <property type="match status" value="1"/>
</dbReference>
<evidence type="ECO:0000256" key="4">
    <source>
        <dbReference type="ARBA" id="ARBA00023163"/>
    </source>
</evidence>
<dbReference type="RefSeq" id="WP_154426512.1">
    <property type="nucleotide sequence ID" value="NZ_VUNN01000025.1"/>
</dbReference>
<accession>A0A7X2PDT2</accession>
<dbReference type="Proteomes" id="UP000460549">
    <property type="component" value="Unassembled WGS sequence"/>
</dbReference>
<dbReference type="InterPro" id="IPR000843">
    <property type="entry name" value="HTH_LacI"/>
</dbReference>
<dbReference type="Pfam" id="PF13377">
    <property type="entry name" value="Peripla_BP_3"/>
    <property type="match status" value="1"/>
</dbReference>
<dbReference type="GO" id="GO:0003700">
    <property type="term" value="F:DNA-binding transcription factor activity"/>
    <property type="evidence" value="ECO:0007669"/>
    <property type="project" value="TreeGrafter"/>
</dbReference>
<dbReference type="AlphaFoldDB" id="A0A7X2PDT2"/>
<dbReference type="InterPro" id="IPR046335">
    <property type="entry name" value="LacI/GalR-like_sensor"/>
</dbReference>
<dbReference type="SUPFAM" id="SSF47413">
    <property type="entry name" value="lambda repressor-like DNA-binding domains"/>
    <property type="match status" value="1"/>
</dbReference>
<dbReference type="CDD" id="cd01392">
    <property type="entry name" value="HTH_LacI"/>
    <property type="match status" value="1"/>
</dbReference>
<dbReference type="PANTHER" id="PTHR30146">
    <property type="entry name" value="LACI-RELATED TRANSCRIPTIONAL REPRESSOR"/>
    <property type="match status" value="1"/>
</dbReference>